<dbReference type="Gene3D" id="1.50.10.10">
    <property type="match status" value="1"/>
</dbReference>
<dbReference type="EMBL" id="JACHMX010000001">
    <property type="protein sequence ID" value="MBB5857869.1"/>
    <property type="molecule type" value="Genomic_DNA"/>
</dbReference>
<dbReference type="GO" id="GO:0031179">
    <property type="term" value="P:peptide modification"/>
    <property type="evidence" value="ECO:0007669"/>
    <property type="project" value="InterPro"/>
</dbReference>
<sequence length="446" mass="48053">MTSGNAQGYRDVAEAAWRWVLDQVRWDDGPWIPESAGISEISEYRDTMYSGVGGLAYVLAEIRFARGWTAEERGVAEAIVNRLTGRIEDEIDCSLFGGLVSSIGVLTALEVPGAQAAVDRLIALRTRDGWPQTAIGPPGFLPDTLVNDATLGTAGILLGALWARRAGVANAGDLGAQAADVLMADREQVPTGVNWHWVPHRFHAEPAREMPNFSHGLAGIAASLALAGTELDRPDLTGAAVLGAEHLVTLGRTDGGGFVVPRTIPSKPGQDVYTYNWCHGPAGTSLLFLALDLAGVEDVAGEPPLAWHRRCLHSTRSSGLPARRHPGFWDNDGRCCGTTGVGEVFLDSWQRFGRTDDLEFAVHLADTLVERAVRDGPHAYWRFIEHLGPEPLLPPGVGWMQGAAGIAAFLFRISRVLRDGRDATPVTRMDSWWALPTPDTGRGPRG</sequence>
<dbReference type="SUPFAM" id="SSF158745">
    <property type="entry name" value="LanC-like"/>
    <property type="match status" value="1"/>
</dbReference>
<comment type="caution">
    <text evidence="1">The sequence shown here is derived from an EMBL/GenBank/DDBJ whole genome shotgun (WGS) entry which is preliminary data.</text>
</comment>
<dbReference type="Pfam" id="PF05147">
    <property type="entry name" value="LANC_like"/>
    <property type="match status" value="1"/>
</dbReference>
<accession>A0A841BAI3</accession>
<dbReference type="AlphaFoldDB" id="A0A841BAI3"/>
<dbReference type="GO" id="GO:0005975">
    <property type="term" value="P:carbohydrate metabolic process"/>
    <property type="evidence" value="ECO:0007669"/>
    <property type="project" value="InterPro"/>
</dbReference>
<name>A0A841BAI3_9PSEU</name>
<evidence type="ECO:0008006" key="3">
    <source>
        <dbReference type="Google" id="ProtNLM"/>
    </source>
</evidence>
<dbReference type="RefSeq" id="WP_343072264.1">
    <property type="nucleotide sequence ID" value="NZ_JACHMX010000001.1"/>
</dbReference>
<dbReference type="Proteomes" id="UP000580861">
    <property type="component" value="Unassembled WGS sequence"/>
</dbReference>
<reference evidence="1 2" key="1">
    <citation type="submission" date="2020-08" db="EMBL/GenBank/DDBJ databases">
        <title>Sequencing the genomes of 1000 actinobacteria strains.</title>
        <authorList>
            <person name="Klenk H.-P."/>
        </authorList>
    </citation>
    <scope>NUCLEOTIDE SEQUENCE [LARGE SCALE GENOMIC DNA]</scope>
    <source>
        <strain evidence="1 2">DSM 45272</strain>
    </source>
</reference>
<keyword evidence="2" id="KW-1185">Reference proteome</keyword>
<proteinExistence type="predicted"/>
<organism evidence="1 2">
    <name type="scientific">Amycolatopsis umgeniensis</name>
    <dbReference type="NCBI Taxonomy" id="336628"/>
    <lineage>
        <taxon>Bacteria</taxon>
        <taxon>Bacillati</taxon>
        <taxon>Actinomycetota</taxon>
        <taxon>Actinomycetes</taxon>
        <taxon>Pseudonocardiales</taxon>
        <taxon>Pseudonocardiaceae</taxon>
        <taxon>Amycolatopsis</taxon>
    </lineage>
</organism>
<dbReference type="CDD" id="cd04434">
    <property type="entry name" value="LanC_like"/>
    <property type="match status" value="1"/>
</dbReference>
<dbReference type="SMART" id="SM01260">
    <property type="entry name" value="LANC_like"/>
    <property type="match status" value="1"/>
</dbReference>
<protein>
    <recommendedName>
        <fullName evidence="3">Lanthionine synthetase-like protein</fullName>
    </recommendedName>
</protein>
<evidence type="ECO:0000313" key="2">
    <source>
        <dbReference type="Proteomes" id="UP000580861"/>
    </source>
</evidence>
<dbReference type="PRINTS" id="PR01950">
    <property type="entry name" value="LANCSUPER"/>
</dbReference>
<dbReference type="InterPro" id="IPR012341">
    <property type="entry name" value="6hp_glycosidase-like_sf"/>
</dbReference>
<evidence type="ECO:0000313" key="1">
    <source>
        <dbReference type="EMBL" id="MBB5857869.1"/>
    </source>
</evidence>
<gene>
    <name evidence="1" type="ORF">HDA45_007956</name>
</gene>
<dbReference type="InterPro" id="IPR007822">
    <property type="entry name" value="LANC-like"/>
</dbReference>